<dbReference type="PANTHER" id="PTHR43384">
    <property type="entry name" value="SEPTUM SITE-DETERMINING PROTEIN MIND HOMOLOG, CHLOROPLASTIC-RELATED"/>
    <property type="match status" value="1"/>
</dbReference>
<dbReference type="GO" id="GO:0051782">
    <property type="term" value="P:negative regulation of cell division"/>
    <property type="evidence" value="ECO:0007669"/>
    <property type="project" value="TreeGrafter"/>
</dbReference>
<dbReference type="AlphaFoldDB" id="A0A4S3MLS1"/>
<dbReference type="Gene3D" id="3.40.50.300">
    <property type="entry name" value="P-loop containing nucleotide triphosphate hydrolases"/>
    <property type="match status" value="1"/>
</dbReference>
<dbReference type="PANTHER" id="PTHR43384:SF13">
    <property type="entry name" value="SLR0110 PROTEIN"/>
    <property type="match status" value="1"/>
</dbReference>
<evidence type="ECO:0000256" key="1">
    <source>
        <dbReference type="PROSITE-ProRule" id="PRU00169"/>
    </source>
</evidence>
<dbReference type="GO" id="GO:0005524">
    <property type="term" value="F:ATP binding"/>
    <property type="evidence" value="ECO:0007669"/>
    <property type="project" value="TreeGrafter"/>
</dbReference>
<feature type="domain" description="Response regulatory" evidence="2">
    <location>
        <begin position="17"/>
        <end position="131"/>
    </location>
</feature>
<organism evidence="3 4">
    <name type="scientific">Aliigemmobacter aestuarii</name>
    <dbReference type="NCBI Taxonomy" id="1445661"/>
    <lineage>
        <taxon>Bacteria</taxon>
        <taxon>Pseudomonadati</taxon>
        <taxon>Pseudomonadota</taxon>
        <taxon>Alphaproteobacteria</taxon>
        <taxon>Rhodobacterales</taxon>
        <taxon>Paracoccaceae</taxon>
        <taxon>Aliigemmobacter</taxon>
    </lineage>
</organism>
<keyword evidence="1" id="KW-0597">Phosphoprotein</keyword>
<feature type="modified residue" description="4-aspartylphosphate" evidence="1">
    <location>
        <position position="66"/>
    </location>
</feature>
<dbReference type="InterPro" id="IPR011006">
    <property type="entry name" value="CheY-like_superfamily"/>
</dbReference>
<dbReference type="InterPro" id="IPR027417">
    <property type="entry name" value="P-loop_NTPase"/>
</dbReference>
<dbReference type="SUPFAM" id="SSF52540">
    <property type="entry name" value="P-loop containing nucleoside triphosphate hydrolases"/>
    <property type="match status" value="1"/>
</dbReference>
<evidence type="ECO:0000259" key="2">
    <source>
        <dbReference type="PROSITE" id="PS50110"/>
    </source>
</evidence>
<dbReference type="Pfam" id="PF00072">
    <property type="entry name" value="Response_reg"/>
    <property type="match status" value="1"/>
</dbReference>
<dbReference type="Proteomes" id="UP000309450">
    <property type="component" value="Unassembled WGS sequence"/>
</dbReference>
<dbReference type="GO" id="GO:0000160">
    <property type="term" value="P:phosphorelay signal transduction system"/>
    <property type="evidence" value="ECO:0007669"/>
    <property type="project" value="InterPro"/>
</dbReference>
<dbReference type="GO" id="GO:0009898">
    <property type="term" value="C:cytoplasmic side of plasma membrane"/>
    <property type="evidence" value="ECO:0007669"/>
    <property type="project" value="TreeGrafter"/>
</dbReference>
<name>A0A4S3MLS1_9RHOB</name>
<dbReference type="EMBL" id="SSND01000004">
    <property type="protein sequence ID" value="THD82449.1"/>
    <property type="molecule type" value="Genomic_DNA"/>
</dbReference>
<comment type="caution">
    <text evidence="3">The sequence shown here is derived from an EMBL/GenBank/DDBJ whole genome shotgun (WGS) entry which is preliminary data.</text>
</comment>
<dbReference type="CDD" id="cd00156">
    <property type="entry name" value="REC"/>
    <property type="match status" value="1"/>
</dbReference>
<dbReference type="RefSeq" id="WP_136395557.1">
    <property type="nucleotide sequence ID" value="NZ_SSND01000004.1"/>
</dbReference>
<dbReference type="GO" id="GO:0005829">
    <property type="term" value="C:cytosol"/>
    <property type="evidence" value="ECO:0007669"/>
    <property type="project" value="TreeGrafter"/>
</dbReference>
<sequence>MNIADPDMPRAPHRKHHVLLVDTGQDSAAHVAQVIAEMGQFALDRATQDEVHRKAVQIVPDMIILDISKVGSHEMEVISGLRANFGETPIVVVSEALEEADVRKLLKQKVHDWLKKPVVPGDLLSSIESGIRSSKQNTNRVHAVISAVGGAGATTVAVNLADILSQRKKTDAGSIGLFDLDFTTGGCGALLNMSNGVSLHSVASNPGRIDSEFVSLIQQRHEHGFAVYSFKRPELVTHLNCYELVLRLLDAVTMQQAHTILDIPYYETDWRADLLAAVNSITLVTDLSLPSIKHTLDILHTMEPAKIGKKPVNVLINKDSHGLFSGRRIKEAKLRELFGAVPFHFLPADTTNIAEAMDRGLCLSDLSSSSKFLKALTKYAKTAILAEPVDA</sequence>
<accession>A0A4S3MLS1</accession>
<dbReference type="InterPro" id="IPR001789">
    <property type="entry name" value="Sig_transdc_resp-reg_receiver"/>
</dbReference>
<dbReference type="OrthoDB" id="8281972at2"/>
<dbReference type="GO" id="GO:0016887">
    <property type="term" value="F:ATP hydrolysis activity"/>
    <property type="evidence" value="ECO:0007669"/>
    <property type="project" value="TreeGrafter"/>
</dbReference>
<dbReference type="SMART" id="SM00448">
    <property type="entry name" value="REC"/>
    <property type="match status" value="1"/>
</dbReference>
<evidence type="ECO:0000313" key="4">
    <source>
        <dbReference type="Proteomes" id="UP000309450"/>
    </source>
</evidence>
<dbReference type="PROSITE" id="PS50110">
    <property type="entry name" value="RESPONSE_REGULATORY"/>
    <property type="match status" value="1"/>
</dbReference>
<proteinExistence type="predicted"/>
<evidence type="ECO:0000313" key="3">
    <source>
        <dbReference type="EMBL" id="THD82449.1"/>
    </source>
</evidence>
<dbReference type="Gene3D" id="3.40.50.2300">
    <property type="match status" value="1"/>
</dbReference>
<gene>
    <name evidence="3" type="ORF">E7811_15515</name>
</gene>
<protein>
    <submittedName>
        <fullName evidence="3">Response regulator</fullName>
    </submittedName>
</protein>
<reference evidence="3 4" key="1">
    <citation type="submission" date="2019-04" db="EMBL/GenBank/DDBJ databases">
        <title>Draft genome sequence of Gemmobacter aestuarii sp. nov.</title>
        <authorList>
            <person name="Hameed A."/>
            <person name="Lin S.-Y."/>
            <person name="Shahina M."/>
            <person name="Lai W.-A."/>
            <person name="Young C.-C."/>
        </authorList>
    </citation>
    <scope>NUCLEOTIDE SEQUENCE [LARGE SCALE GENOMIC DNA]</scope>
    <source>
        <strain evidence="3 4">CC-PW-75</strain>
    </source>
</reference>
<dbReference type="SUPFAM" id="SSF52172">
    <property type="entry name" value="CheY-like"/>
    <property type="match status" value="1"/>
</dbReference>
<keyword evidence="4" id="KW-1185">Reference proteome</keyword>
<dbReference type="InterPro" id="IPR050625">
    <property type="entry name" value="ParA/MinD_ATPase"/>
</dbReference>